<keyword evidence="4" id="KW-0479">Metal-binding</keyword>
<dbReference type="Gene3D" id="2.60.120.260">
    <property type="entry name" value="Galactose-binding domain-like"/>
    <property type="match status" value="2"/>
</dbReference>
<dbReference type="SUPFAM" id="SSF49785">
    <property type="entry name" value="Galactose-binding domain-like"/>
    <property type="match status" value="2"/>
</dbReference>
<dbReference type="InterPro" id="IPR006585">
    <property type="entry name" value="FTP1"/>
</dbReference>
<reference evidence="9" key="2">
    <citation type="submission" date="2025-09" db="UniProtKB">
        <authorList>
            <consortium name="Ensembl"/>
        </authorList>
    </citation>
    <scope>IDENTIFICATION</scope>
</reference>
<keyword evidence="6" id="KW-0106">Calcium</keyword>
<feature type="domain" description="Fucolectin tachylectin-4 pentraxin-1" evidence="8">
    <location>
        <begin position="146"/>
        <end position="285"/>
    </location>
</feature>
<evidence type="ECO:0000313" key="10">
    <source>
        <dbReference type="Proteomes" id="UP000472270"/>
    </source>
</evidence>
<comment type="subunit">
    <text evidence="3">Homotrimer.</text>
</comment>
<dbReference type="InterPro" id="IPR008979">
    <property type="entry name" value="Galactose-bd-like_sf"/>
</dbReference>
<sequence>MDIRSQTHMENLALGASAVQSSTYNSIGMAHEAVDGKRPTNYKHTCSHTAIQNNPWWRVDLMKVYHITRITITSGEEQISGAEIHIGNGRTNNGNSNQLAATVWSIPSGGTVSFNFTPIEGQYVNIFLPGMHRALSLCEVEVFAGNLALGARAVQSSIIFGFNAQNAVDGNRDTAVIHGSCSLTQPGRPSWWRVDLKKVHKIRKVTITDHKHNNQNAGIEDIEGSLIRIGNSLENNGNNNPLAAVIRNIPIAGTKTFEFAPIYGRYVNIVGKDPHLCVCEVEVFCW</sequence>
<evidence type="ECO:0000256" key="1">
    <source>
        <dbReference type="ARBA" id="ARBA00002219"/>
    </source>
</evidence>
<dbReference type="InterPro" id="IPR051941">
    <property type="entry name" value="BG_Antigen-Binding_Lectin"/>
</dbReference>
<organism evidence="9 10">
    <name type="scientific">Sinocyclocheilus rhinocerous</name>
    <dbReference type="NCBI Taxonomy" id="307959"/>
    <lineage>
        <taxon>Eukaryota</taxon>
        <taxon>Metazoa</taxon>
        <taxon>Chordata</taxon>
        <taxon>Craniata</taxon>
        <taxon>Vertebrata</taxon>
        <taxon>Euteleostomi</taxon>
        <taxon>Actinopterygii</taxon>
        <taxon>Neopterygii</taxon>
        <taxon>Teleostei</taxon>
        <taxon>Ostariophysi</taxon>
        <taxon>Cypriniformes</taxon>
        <taxon>Cyprinidae</taxon>
        <taxon>Cyprininae</taxon>
        <taxon>Sinocyclocheilus</taxon>
    </lineage>
</organism>
<keyword evidence="5" id="KW-0430">Lectin</keyword>
<keyword evidence="10" id="KW-1185">Reference proteome</keyword>
<evidence type="ECO:0000256" key="3">
    <source>
        <dbReference type="ARBA" id="ARBA00011233"/>
    </source>
</evidence>
<dbReference type="GO" id="GO:0046872">
    <property type="term" value="F:metal ion binding"/>
    <property type="evidence" value="ECO:0007669"/>
    <property type="project" value="UniProtKB-KW"/>
</dbReference>
<dbReference type="GO" id="GO:0001868">
    <property type="term" value="P:regulation of complement activation, lectin pathway"/>
    <property type="evidence" value="ECO:0007669"/>
    <property type="project" value="UniProtKB-ARBA"/>
</dbReference>
<dbReference type="GO" id="GO:0042806">
    <property type="term" value="F:fucose binding"/>
    <property type="evidence" value="ECO:0007669"/>
    <property type="project" value="UniProtKB-ARBA"/>
</dbReference>
<feature type="domain" description="Fucolectin tachylectin-4 pentraxin-1" evidence="8">
    <location>
        <begin position="9"/>
        <end position="144"/>
    </location>
</feature>
<proteinExistence type="inferred from homology"/>
<protein>
    <recommendedName>
        <fullName evidence="8">Fucolectin tachylectin-4 pentraxin-1 domain-containing protein</fullName>
    </recommendedName>
</protein>
<keyword evidence="7" id="KW-1015">Disulfide bond</keyword>
<evidence type="ECO:0000256" key="7">
    <source>
        <dbReference type="ARBA" id="ARBA00023157"/>
    </source>
</evidence>
<dbReference type="Ensembl" id="ENSSRHT00000090147.1">
    <property type="protein sequence ID" value="ENSSRHP00000087775.1"/>
    <property type="gene ID" value="ENSSRHG00000043406.1"/>
</dbReference>
<dbReference type="SMART" id="SM00607">
    <property type="entry name" value="FTP"/>
    <property type="match status" value="2"/>
</dbReference>
<comment type="function">
    <text evidence="1">Acts as a defensive agent. Recognizes blood group fucosylated oligosaccharides including A, B, H and Lewis B-type antigens. Does not recognize Lewis A antigen and has low affinity for monovalent haptens.</text>
</comment>
<evidence type="ECO:0000256" key="4">
    <source>
        <dbReference type="ARBA" id="ARBA00022723"/>
    </source>
</evidence>
<dbReference type="PANTHER" id="PTHR45713">
    <property type="entry name" value="FTP DOMAIN-CONTAINING PROTEIN"/>
    <property type="match status" value="1"/>
</dbReference>
<dbReference type="Pfam" id="PF22633">
    <property type="entry name" value="F5_F8_type_C_2"/>
    <property type="match status" value="2"/>
</dbReference>
<dbReference type="Proteomes" id="UP000472270">
    <property type="component" value="Unassembled WGS sequence"/>
</dbReference>
<evidence type="ECO:0000313" key="9">
    <source>
        <dbReference type="Ensembl" id="ENSSRHP00000087775.1"/>
    </source>
</evidence>
<evidence type="ECO:0000259" key="8">
    <source>
        <dbReference type="SMART" id="SM00607"/>
    </source>
</evidence>
<evidence type="ECO:0000256" key="2">
    <source>
        <dbReference type="ARBA" id="ARBA00010147"/>
    </source>
</evidence>
<accession>A0A673MB56</accession>
<reference evidence="9" key="1">
    <citation type="submission" date="2025-08" db="UniProtKB">
        <authorList>
            <consortium name="Ensembl"/>
        </authorList>
    </citation>
    <scope>IDENTIFICATION</scope>
</reference>
<evidence type="ECO:0000256" key="6">
    <source>
        <dbReference type="ARBA" id="ARBA00022837"/>
    </source>
</evidence>
<comment type="similarity">
    <text evidence="2">Belongs to the fucolectin family.</text>
</comment>
<dbReference type="GO" id="GO:0010185">
    <property type="term" value="P:regulation of cellular defense response"/>
    <property type="evidence" value="ECO:0007669"/>
    <property type="project" value="UniProtKB-ARBA"/>
</dbReference>
<evidence type="ECO:0000256" key="5">
    <source>
        <dbReference type="ARBA" id="ARBA00022734"/>
    </source>
</evidence>
<dbReference type="PANTHER" id="PTHR45713:SF20">
    <property type="entry name" value="FUCOLECTIN TACHYLECTIN-4 PENTRAXIN-1 DOMAIN-CONTAINING PROTEIN"/>
    <property type="match status" value="1"/>
</dbReference>
<dbReference type="AlphaFoldDB" id="A0A673MB56"/>
<name>A0A673MB56_9TELE</name>